<organism evidence="1 2">
    <name type="scientific">Streptomyces sp. 900105245</name>
    <dbReference type="NCBI Taxonomy" id="3154379"/>
    <lineage>
        <taxon>Bacteria</taxon>
        <taxon>Bacillati</taxon>
        <taxon>Actinomycetota</taxon>
        <taxon>Actinomycetes</taxon>
        <taxon>Kitasatosporales</taxon>
        <taxon>Streptomycetaceae</taxon>
        <taxon>Streptomyces</taxon>
    </lineage>
</organism>
<sequence length="59" mass="6895">MPDPLYQRYQSADRAYQAHAESCGCCTRDIPECAGGKRLRETFERLQDAYLARLKQRTR</sequence>
<dbReference type="EMBL" id="JBEPAZ010000054">
    <property type="protein sequence ID" value="MER6433198.1"/>
    <property type="molecule type" value="Genomic_DNA"/>
</dbReference>
<name>A0ABV1UHK8_9ACTN</name>
<proteinExistence type="predicted"/>
<evidence type="ECO:0000313" key="1">
    <source>
        <dbReference type="EMBL" id="MER6433198.1"/>
    </source>
</evidence>
<gene>
    <name evidence="1" type="ORF">ABT272_36570</name>
</gene>
<protein>
    <submittedName>
        <fullName evidence="1">Uncharacterized protein</fullName>
    </submittedName>
</protein>
<reference evidence="1 2" key="1">
    <citation type="submission" date="2024-06" db="EMBL/GenBank/DDBJ databases">
        <title>The Natural Products Discovery Center: Release of the First 8490 Sequenced Strains for Exploring Actinobacteria Biosynthetic Diversity.</title>
        <authorList>
            <person name="Kalkreuter E."/>
            <person name="Kautsar S.A."/>
            <person name="Yang D."/>
            <person name="Bader C.D."/>
            <person name="Teijaro C.N."/>
            <person name="Fluegel L."/>
            <person name="Davis C.M."/>
            <person name="Simpson J.R."/>
            <person name="Lauterbach L."/>
            <person name="Steele A.D."/>
            <person name="Gui C."/>
            <person name="Meng S."/>
            <person name="Li G."/>
            <person name="Viehrig K."/>
            <person name="Ye F."/>
            <person name="Su P."/>
            <person name="Kiefer A.F."/>
            <person name="Nichols A."/>
            <person name="Cepeda A.J."/>
            <person name="Yan W."/>
            <person name="Fan B."/>
            <person name="Jiang Y."/>
            <person name="Adhikari A."/>
            <person name="Zheng C.-J."/>
            <person name="Schuster L."/>
            <person name="Cowan T.M."/>
            <person name="Smanski M.J."/>
            <person name="Chevrette M.G."/>
            <person name="De Carvalho L.P.S."/>
            <person name="Shen B."/>
        </authorList>
    </citation>
    <scope>NUCLEOTIDE SEQUENCE [LARGE SCALE GENOMIC DNA]</scope>
    <source>
        <strain evidence="1 2">NPDC001166</strain>
    </source>
</reference>
<comment type="caution">
    <text evidence="1">The sequence shown here is derived from an EMBL/GenBank/DDBJ whole genome shotgun (WGS) entry which is preliminary data.</text>
</comment>
<keyword evidence="2" id="KW-1185">Reference proteome</keyword>
<evidence type="ECO:0000313" key="2">
    <source>
        <dbReference type="Proteomes" id="UP001470023"/>
    </source>
</evidence>
<accession>A0ABV1UHK8</accession>
<dbReference type="Proteomes" id="UP001470023">
    <property type="component" value="Unassembled WGS sequence"/>
</dbReference>
<dbReference type="RefSeq" id="WP_352065454.1">
    <property type="nucleotide sequence ID" value="NZ_JBEPAZ010000054.1"/>
</dbReference>